<feature type="region of interest" description="Disordered" evidence="9">
    <location>
        <begin position="43"/>
        <end position="91"/>
    </location>
</feature>
<proteinExistence type="inferred from homology"/>
<evidence type="ECO:0000256" key="4">
    <source>
        <dbReference type="ARBA" id="ARBA00022723"/>
    </source>
</evidence>
<feature type="domain" description="Xylose isomerase-like TIM barrel" evidence="11">
    <location>
        <begin position="117"/>
        <end position="379"/>
    </location>
</feature>
<dbReference type="PANTHER" id="PTHR21445">
    <property type="entry name" value="ENDONUCLEASE IV ENDODEOXYRIBONUCLEASE IV"/>
    <property type="match status" value="1"/>
</dbReference>
<keyword evidence="4" id="KW-0479">Metal-binding</keyword>
<dbReference type="InterPro" id="IPR018246">
    <property type="entry name" value="AP_endonuc_F2_Zn_BS"/>
</dbReference>
<feature type="compositionally biased region" description="Basic residues" evidence="9">
    <location>
        <begin position="423"/>
        <end position="439"/>
    </location>
</feature>
<dbReference type="GO" id="GO:0005634">
    <property type="term" value="C:nucleus"/>
    <property type="evidence" value="ECO:0007669"/>
    <property type="project" value="TreeGrafter"/>
</dbReference>
<comment type="caution">
    <text evidence="12">The sequence shown here is derived from an EMBL/GenBank/DDBJ whole genome shotgun (WGS) entry which is preliminary data.</text>
</comment>
<name>A0AAD5VUH9_9AGAR</name>
<evidence type="ECO:0000259" key="11">
    <source>
        <dbReference type="Pfam" id="PF01261"/>
    </source>
</evidence>
<comment type="similarity">
    <text evidence="2">Belongs to the AP endonuclease 2 family.</text>
</comment>
<feature type="region of interest" description="Disordered" evidence="9">
    <location>
        <begin position="415"/>
        <end position="456"/>
    </location>
</feature>
<evidence type="ECO:0000313" key="12">
    <source>
        <dbReference type="EMBL" id="KAJ3565581.1"/>
    </source>
</evidence>
<evidence type="ECO:0000313" key="13">
    <source>
        <dbReference type="Proteomes" id="UP001213000"/>
    </source>
</evidence>
<dbReference type="PROSITE" id="PS00730">
    <property type="entry name" value="AP_NUCLEASE_F2_2"/>
    <property type="match status" value="1"/>
</dbReference>
<dbReference type="PROSITE" id="PS51432">
    <property type="entry name" value="AP_NUCLEASE_F2_4"/>
    <property type="match status" value="1"/>
</dbReference>
<dbReference type="FunFam" id="3.20.20.150:FF:000001">
    <property type="entry name" value="Probable endonuclease 4"/>
    <property type="match status" value="1"/>
</dbReference>
<evidence type="ECO:0000256" key="9">
    <source>
        <dbReference type="SAM" id="MobiDB-lite"/>
    </source>
</evidence>
<evidence type="ECO:0000256" key="8">
    <source>
        <dbReference type="ARBA" id="ARBA00023204"/>
    </source>
</evidence>
<evidence type="ECO:0000256" key="6">
    <source>
        <dbReference type="ARBA" id="ARBA00022801"/>
    </source>
</evidence>
<dbReference type="GO" id="GO:0005739">
    <property type="term" value="C:mitochondrion"/>
    <property type="evidence" value="ECO:0007669"/>
    <property type="project" value="TreeGrafter"/>
</dbReference>
<dbReference type="InterPro" id="IPR013022">
    <property type="entry name" value="Xyl_isomerase-like_TIM-brl"/>
</dbReference>
<comment type="cofactor">
    <cofactor evidence="1">
        <name>Zn(2+)</name>
        <dbReference type="ChEBI" id="CHEBI:29105"/>
    </cofactor>
</comment>
<sequence length="456" mass="50115">MRLSLSSLLVTITVFHYAAANPLEAVELKRDELILCCVDPVQKVPDSSHEGPPSKKARLSRTDTMALEGPEESQGGRSARKSKKADSNPKTFLPRVNSLWKVGAHVSAAGGVENAVTKAASIGANAFALFLKSQRKWTSPALTNDSIASFKEKMTEHNYTSDVVLPHGSYLINLGNPDLEKRQKSYDCFIDDLKRCELLGLKYYNFHPGSTVGSTTKEKCISHIAECLNRAHRETTSIVTVIENMAGAGNIIGGDFADIKGIIDQVDDKSRVGVCLDTCHSFAAGYDLRTKEAWDDMMKQFDEIVGISYLCGMHLNDSKTGLGSHRDRHENIGLGHLGLSSFRNLMNDERVQNIPLILETPNFEAPMELWAKEIAVLQQLSTSVMESKENRDMIQSIIGEASTDEDLVDVIKSAVKAAEGSKPKKASAAKKGGKKGGKRKRDEDRDEDEDETEEED</sequence>
<evidence type="ECO:0000256" key="10">
    <source>
        <dbReference type="SAM" id="SignalP"/>
    </source>
</evidence>
<keyword evidence="5" id="KW-0227">DNA damage</keyword>
<dbReference type="Gene3D" id="3.20.20.150">
    <property type="entry name" value="Divalent-metal-dependent TIM barrel enzymes"/>
    <property type="match status" value="1"/>
</dbReference>
<dbReference type="GO" id="GO:0008270">
    <property type="term" value="F:zinc ion binding"/>
    <property type="evidence" value="ECO:0007669"/>
    <property type="project" value="InterPro"/>
</dbReference>
<dbReference type="PROSITE" id="PS00731">
    <property type="entry name" value="AP_NUCLEASE_F2_3"/>
    <property type="match status" value="1"/>
</dbReference>
<reference evidence="12" key="1">
    <citation type="submission" date="2022-07" db="EMBL/GenBank/DDBJ databases">
        <title>Genome Sequence of Leucocoprinus birnbaumii.</title>
        <authorList>
            <person name="Buettner E."/>
        </authorList>
    </citation>
    <scope>NUCLEOTIDE SEQUENCE</scope>
    <source>
        <strain evidence="12">VT141</strain>
    </source>
</reference>
<keyword evidence="7" id="KW-0862">Zinc</keyword>
<evidence type="ECO:0000256" key="3">
    <source>
        <dbReference type="ARBA" id="ARBA00021759"/>
    </source>
</evidence>
<feature type="signal peptide" evidence="10">
    <location>
        <begin position="1"/>
        <end position="20"/>
    </location>
</feature>
<dbReference type="Proteomes" id="UP001213000">
    <property type="component" value="Unassembled WGS sequence"/>
</dbReference>
<keyword evidence="13" id="KW-1185">Reference proteome</keyword>
<dbReference type="AlphaFoldDB" id="A0AAD5VUH9"/>
<protein>
    <recommendedName>
        <fullName evidence="3">Apurinic-apyrimidinic endonuclease 1</fullName>
    </recommendedName>
</protein>
<dbReference type="HAMAP" id="MF_00152">
    <property type="entry name" value="Nfo"/>
    <property type="match status" value="1"/>
</dbReference>
<dbReference type="NCBIfam" id="TIGR00587">
    <property type="entry name" value="nfo"/>
    <property type="match status" value="1"/>
</dbReference>
<keyword evidence="8" id="KW-0234">DNA repair</keyword>
<feature type="chain" id="PRO_5041940642" description="Apurinic-apyrimidinic endonuclease 1" evidence="10">
    <location>
        <begin position="21"/>
        <end position="456"/>
    </location>
</feature>
<dbReference type="SUPFAM" id="SSF51658">
    <property type="entry name" value="Xylose isomerase-like"/>
    <property type="match status" value="1"/>
</dbReference>
<evidence type="ECO:0000256" key="2">
    <source>
        <dbReference type="ARBA" id="ARBA00005340"/>
    </source>
</evidence>
<dbReference type="InterPro" id="IPR036237">
    <property type="entry name" value="Xyl_isomerase-like_sf"/>
</dbReference>
<feature type="compositionally biased region" description="Acidic residues" evidence="9">
    <location>
        <begin position="444"/>
        <end position="456"/>
    </location>
</feature>
<evidence type="ECO:0000256" key="5">
    <source>
        <dbReference type="ARBA" id="ARBA00022763"/>
    </source>
</evidence>
<dbReference type="SMART" id="SM00518">
    <property type="entry name" value="AP2Ec"/>
    <property type="match status" value="1"/>
</dbReference>
<dbReference type="NCBIfam" id="NF002199">
    <property type="entry name" value="PRK01060.1-4"/>
    <property type="match status" value="1"/>
</dbReference>
<dbReference type="PROSITE" id="PS00729">
    <property type="entry name" value="AP_NUCLEASE_F2_1"/>
    <property type="match status" value="1"/>
</dbReference>
<accession>A0AAD5VUH9</accession>
<dbReference type="GO" id="GO:0003677">
    <property type="term" value="F:DNA binding"/>
    <property type="evidence" value="ECO:0007669"/>
    <property type="project" value="InterPro"/>
</dbReference>
<evidence type="ECO:0000256" key="7">
    <source>
        <dbReference type="ARBA" id="ARBA00022833"/>
    </source>
</evidence>
<dbReference type="PANTHER" id="PTHR21445:SF0">
    <property type="entry name" value="APURINIC-APYRIMIDINIC ENDONUCLEASE"/>
    <property type="match status" value="1"/>
</dbReference>
<organism evidence="12 13">
    <name type="scientific">Leucocoprinus birnbaumii</name>
    <dbReference type="NCBI Taxonomy" id="56174"/>
    <lineage>
        <taxon>Eukaryota</taxon>
        <taxon>Fungi</taxon>
        <taxon>Dikarya</taxon>
        <taxon>Basidiomycota</taxon>
        <taxon>Agaricomycotina</taxon>
        <taxon>Agaricomycetes</taxon>
        <taxon>Agaricomycetidae</taxon>
        <taxon>Agaricales</taxon>
        <taxon>Agaricineae</taxon>
        <taxon>Agaricaceae</taxon>
        <taxon>Leucocoprinus</taxon>
    </lineage>
</organism>
<dbReference type="InterPro" id="IPR001719">
    <property type="entry name" value="AP_endonuc_2"/>
</dbReference>
<evidence type="ECO:0000256" key="1">
    <source>
        <dbReference type="ARBA" id="ARBA00001947"/>
    </source>
</evidence>
<gene>
    <name evidence="12" type="ORF">NP233_g7543</name>
</gene>
<keyword evidence="10" id="KW-0732">Signal</keyword>
<dbReference type="EMBL" id="JANIEX010000558">
    <property type="protein sequence ID" value="KAJ3565581.1"/>
    <property type="molecule type" value="Genomic_DNA"/>
</dbReference>
<dbReference type="GO" id="GO:0003906">
    <property type="term" value="F:DNA-(apurinic or apyrimidinic site) endonuclease activity"/>
    <property type="evidence" value="ECO:0007669"/>
    <property type="project" value="TreeGrafter"/>
</dbReference>
<dbReference type="Pfam" id="PF01261">
    <property type="entry name" value="AP_endonuc_2"/>
    <property type="match status" value="1"/>
</dbReference>
<dbReference type="GO" id="GO:0008081">
    <property type="term" value="F:phosphoric diester hydrolase activity"/>
    <property type="evidence" value="ECO:0007669"/>
    <property type="project" value="TreeGrafter"/>
</dbReference>
<dbReference type="CDD" id="cd00019">
    <property type="entry name" value="AP2Ec"/>
    <property type="match status" value="1"/>
</dbReference>
<dbReference type="GO" id="GO:0006284">
    <property type="term" value="P:base-excision repair"/>
    <property type="evidence" value="ECO:0007669"/>
    <property type="project" value="TreeGrafter"/>
</dbReference>
<keyword evidence="6" id="KW-0378">Hydrolase</keyword>